<organism evidence="4 5">
    <name type="scientific">Sphingobium fluviale</name>
    <dbReference type="NCBI Taxonomy" id="2506423"/>
    <lineage>
        <taxon>Bacteria</taxon>
        <taxon>Pseudomonadati</taxon>
        <taxon>Pseudomonadota</taxon>
        <taxon>Alphaproteobacteria</taxon>
        <taxon>Sphingomonadales</taxon>
        <taxon>Sphingomonadaceae</taxon>
        <taxon>Sphingobium</taxon>
    </lineage>
</organism>
<dbReference type="InterPro" id="IPR042272">
    <property type="entry name" value="ATP12_ATP_synth-F1-assembly_N"/>
</dbReference>
<gene>
    <name evidence="4" type="ORF">EQG66_12605</name>
</gene>
<dbReference type="OrthoDB" id="9797825at2"/>
<dbReference type="RefSeq" id="WP_129404951.1">
    <property type="nucleotide sequence ID" value="NZ_SBKP01000014.1"/>
</dbReference>
<dbReference type="PANTHER" id="PTHR21013">
    <property type="entry name" value="ATP SYNTHASE MITOCHONDRIAL F1 COMPLEX ASSEMBLY FACTOR 2/ATP12 PROTEIN, MITOCHONDRIAL PRECURSOR"/>
    <property type="match status" value="1"/>
</dbReference>
<dbReference type="Proteomes" id="UP000290958">
    <property type="component" value="Unassembled WGS sequence"/>
</dbReference>
<dbReference type="InterPro" id="IPR011419">
    <property type="entry name" value="ATP12_ATP_synth-F1-assembly"/>
</dbReference>
<comment type="caution">
    <text evidence="4">The sequence shown here is derived from an EMBL/GenBank/DDBJ whole genome shotgun (WGS) entry which is preliminary data.</text>
</comment>
<dbReference type="AlphaFoldDB" id="A0A4V1N389"/>
<reference evidence="5" key="1">
    <citation type="submission" date="2019-01" db="EMBL/GenBank/DDBJ databases">
        <title>Cytophagaceae bacterium strain CAR-16.</title>
        <authorList>
            <person name="Chen W.-M."/>
        </authorList>
    </citation>
    <scope>NUCLEOTIDE SEQUENCE [LARGE SCALE GENOMIC DNA]</scope>
    <source>
        <strain evidence="5">CHR27</strain>
    </source>
</reference>
<dbReference type="PANTHER" id="PTHR21013:SF10">
    <property type="entry name" value="ATP SYNTHASE MITOCHONDRIAL F1 COMPLEX ASSEMBLY FACTOR 2"/>
    <property type="match status" value="1"/>
</dbReference>
<keyword evidence="2" id="KW-0809">Transit peptide</keyword>
<name>A0A4V1N389_9SPHN</name>
<dbReference type="InterPro" id="IPR023335">
    <property type="entry name" value="ATP12_ortho_dom_sf"/>
</dbReference>
<accession>A0A4V1N389</accession>
<dbReference type="GO" id="GO:0043461">
    <property type="term" value="P:proton-transporting ATP synthase complex assembly"/>
    <property type="evidence" value="ECO:0007669"/>
    <property type="project" value="InterPro"/>
</dbReference>
<keyword evidence="5" id="KW-1185">Reference proteome</keyword>
<dbReference type="Gene3D" id="1.10.3580.10">
    <property type="entry name" value="ATP12 ATPase"/>
    <property type="match status" value="1"/>
</dbReference>
<evidence type="ECO:0000256" key="1">
    <source>
        <dbReference type="ARBA" id="ARBA00008231"/>
    </source>
</evidence>
<sequence length="232" mass="24977">MKRFYKEATAVAADGGWSILLDGRPVRTPARALLVLPTAALGNAVAQEWANQGDEIDPAAMTMTGIANAAIDHVMPDPAAFAAPIAAYGESDLTCYRADGPEPLAARQADQWQPLIDWAQARYDVIFRVTSGIVHVPQPPETVARLGEAVRALDPFLLAPLSPLVSMSGSLIIGLAAVERAFPLAQLWQAAELDELWQAEQWGDDDQALLRRAQRHEAFMAAAGFAELAARK</sequence>
<evidence type="ECO:0000313" key="4">
    <source>
        <dbReference type="EMBL" id="RXR26545.1"/>
    </source>
</evidence>
<dbReference type="SUPFAM" id="SSF160909">
    <property type="entry name" value="ATP12-like"/>
    <property type="match status" value="1"/>
</dbReference>
<protein>
    <submittedName>
        <fullName evidence="4">ATPase</fullName>
    </submittedName>
</protein>
<dbReference type="Gene3D" id="3.30.2180.10">
    <property type="entry name" value="ATP12-like"/>
    <property type="match status" value="1"/>
</dbReference>
<keyword evidence="3" id="KW-0143">Chaperone</keyword>
<evidence type="ECO:0000256" key="2">
    <source>
        <dbReference type="ARBA" id="ARBA00022946"/>
    </source>
</evidence>
<comment type="similarity">
    <text evidence="1">Belongs to the ATP12 family.</text>
</comment>
<dbReference type="Pfam" id="PF07542">
    <property type="entry name" value="ATP12"/>
    <property type="match status" value="1"/>
</dbReference>
<evidence type="ECO:0000313" key="5">
    <source>
        <dbReference type="Proteomes" id="UP000290958"/>
    </source>
</evidence>
<dbReference type="EMBL" id="SBKP01000014">
    <property type="protein sequence ID" value="RXR26545.1"/>
    <property type="molecule type" value="Genomic_DNA"/>
</dbReference>
<proteinExistence type="inferred from homology"/>
<evidence type="ECO:0000256" key="3">
    <source>
        <dbReference type="ARBA" id="ARBA00023186"/>
    </source>
</evidence>